<feature type="region of interest" description="Disordered" evidence="1">
    <location>
        <begin position="1"/>
        <end position="21"/>
    </location>
</feature>
<dbReference type="InterPro" id="IPR052018">
    <property type="entry name" value="PHP_domain"/>
</dbReference>
<dbReference type="GO" id="GO:0035312">
    <property type="term" value="F:5'-3' DNA exonuclease activity"/>
    <property type="evidence" value="ECO:0007669"/>
    <property type="project" value="TreeGrafter"/>
</dbReference>
<accession>A0A4Y8X275</accession>
<proteinExistence type="predicted"/>
<dbReference type="InterPro" id="IPR003141">
    <property type="entry name" value="Pol/His_phosphatase_N"/>
</dbReference>
<dbReference type="InterPro" id="IPR004013">
    <property type="entry name" value="PHP_dom"/>
</dbReference>
<sequence>MSAARYDLHTHSTESDGTEPPADVVRAAARAGLDGLALTDHDTTAGWAAAAEAARAEGVLLVPGMEMSCMAADGTSVHLLSYLHDPGDPGLRAELDTSRASRLTRAQRMTDRLAEDFPITWDLVREHASENATIGRPHIADALVTAGVVTDRSAAFATILTGRSRYYVPHHAADPVEAVRLVRAAGGVPVFAHPRALMRGRVVDLEVMEAMIEAGLAGLEADHRDNPEPERTWLRELAARHGLFVTGSSDYHGTGKPNLIGEFTTDAEVLAEIEHQATGTAVVRG</sequence>
<dbReference type="InterPro" id="IPR016195">
    <property type="entry name" value="Pol/histidinol_Pase-like"/>
</dbReference>
<gene>
    <name evidence="3" type="ORF">BJ976_000689</name>
</gene>
<dbReference type="Gene3D" id="3.20.20.140">
    <property type="entry name" value="Metal-dependent hydrolases"/>
    <property type="match status" value="1"/>
</dbReference>
<keyword evidence="4" id="KW-1185">Reference proteome</keyword>
<feature type="compositionally biased region" description="Basic and acidic residues" evidence="1">
    <location>
        <begin position="1"/>
        <end position="14"/>
    </location>
</feature>
<evidence type="ECO:0000256" key="1">
    <source>
        <dbReference type="SAM" id="MobiDB-lite"/>
    </source>
</evidence>
<protein>
    <submittedName>
        <fullName evidence="3">Putative metal-dependent phosphoesterase TrpH</fullName>
    </submittedName>
</protein>
<dbReference type="RefSeq" id="WP_135029633.1">
    <property type="nucleotide sequence ID" value="NZ_BMLA01000005.1"/>
</dbReference>
<dbReference type="Pfam" id="PF02811">
    <property type="entry name" value="PHP"/>
    <property type="match status" value="1"/>
</dbReference>
<feature type="domain" description="Polymerase/histidinol phosphatase N-terminal" evidence="2">
    <location>
        <begin position="6"/>
        <end position="71"/>
    </location>
</feature>
<evidence type="ECO:0000313" key="4">
    <source>
        <dbReference type="Proteomes" id="UP000560081"/>
    </source>
</evidence>
<dbReference type="PANTHER" id="PTHR42924">
    <property type="entry name" value="EXONUCLEASE"/>
    <property type="match status" value="1"/>
</dbReference>
<dbReference type="PANTHER" id="PTHR42924:SF3">
    <property type="entry name" value="POLYMERASE_HISTIDINOL PHOSPHATASE N-TERMINAL DOMAIN-CONTAINING PROTEIN"/>
    <property type="match status" value="1"/>
</dbReference>
<evidence type="ECO:0000313" key="3">
    <source>
        <dbReference type="EMBL" id="MBB4882338.1"/>
    </source>
</evidence>
<reference evidence="3 4" key="1">
    <citation type="submission" date="2020-08" db="EMBL/GenBank/DDBJ databases">
        <title>Sequencing the genomes of 1000 actinobacteria strains.</title>
        <authorList>
            <person name="Klenk H.-P."/>
        </authorList>
    </citation>
    <scope>NUCLEOTIDE SEQUENCE [LARGE SCALE GENOMIC DNA]</scope>
    <source>
        <strain evidence="3 4">DSM 19079</strain>
    </source>
</reference>
<dbReference type="SMART" id="SM00481">
    <property type="entry name" value="POLIIIAc"/>
    <property type="match status" value="1"/>
</dbReference>
<comment type="caution">
    <text evidence="3">The sequence shown here is derived from an EMBL/GenBank/DDBJ whole genome shotgun (WGS) entry which is preliminary data.</text>
</comment>
<organism evidence="3 4">
    <name type="scientific">Micrococcus flavus</name>
    <dbReference type="NCBI Taxonomy" id="384602"/>
    <lineage>
        <taxon>Bacteria</taxon>
        <taxon>Bacillati</taxon>
        <taxon>Actinomycetota</taxon>
        <taxon>Actinomycetes</taxon>
        <taxon>Micrococcales</taxon>
        <taxon>Micrococcaceae</taxon>
        <taxon>Micrococcus</taxon>
    </lineage>
</organism>
<dbReference type="CDD" id="cd07438">
    <property type="entry name" value="PHP_HisPPase_AMP"/>
    <property type="match status" value="1"/>
</dbReference>
<dbReference type="AlphaFoldDB" id="A0A4Y8X275"/>
<dbReference type="Gene3D" id="1.10.150.650">
    <property type="match status" value="1"/>
</dbReference>
<dbReference type="OrthoDB" id="9804333at2"/>
<evidence type="ECO:0000259" key="2">
    <source>
        <dbReference type="SMART" id="SM00481"/>
    </source>
</evidence>
<dbReference type="SUPFAM" id="SSF89550">
    <property type="entry name" value="PHP domain-like"/>
    <property type="match status" value="1"/>
</dbReference>
<dbReference type="GO" id="GO:0004534">
    <property type="term" value="F:5'-3' RNA exonuclease activity"/>
    <property type="evidence" value="ECO:0007669"/>
    <property type="project" value="TreeGrafter"/>
</dbReference>
<dbReference type="EMBL" id="JACHMC010000001">
    <property type="protein sequence ID" value="MBB4882338.1"/>
    <property type="molecule type" value="Genomic_DNA"/>
</dbReference>
<name>A0A4Y8X275_9MICC</name>
<dbReference type="Proteomes" id="UP000560081">
    <property type="component" value="Unassembled WGS sequence"/>
</dbReference>